<evidence type="ECO:0000313" key="2">
    <source>
        <dbReference type="Proteomes" id="UP000779508"/>
    </source>
</evidence>
<proteinExistence type="predicted"/>
<organism evidence="1 2">
    <name type="scientific">Alkaliphilus flagellatus</name>
    <dbReference type="NCBI Taxonomy" id="2841507"/>
    <lineage>
        <taxon>Bacteria</taxon>
        <taxon>Bacillati</taxon>
        <taxon>Bacillota</taxon>
        <taxon>Clostridia</taxon>
        <taxon>Peptostreptococcales</taxon>
        <taxon>Natronincolaceae</taxon>
        <taxon>Alkaliphilus</taxon>
    </lineage>
</organism>
<comment type="caution">
    <text evidence="1">The sequence shown here is derived from an EMBL/GenBank/DDBJ whole genome shotgun (WGS) entry which is preliminary data.</text>
</comment>
<reference evidence="1 2" key="1">
    <citation type="submission" date="2021-06" db="EMBL/GenBank/DDBJ databases">
        <authorList>
            <person name="Sun Q."/>
            <person name="Li D."/>
        </authorList>
    </citation>
    <scope>NUCLEOTIDE SEQUENCE [LARGE SCALE GENOMIC DNA]</scope>
    <source>
        <strain evidence="1 2">MSJ-5</strain>
    </source>
</reference>
<dbReference type="Proteomes" id="UP000779508">
    <property type="component" value="Unassembled WGS sequence"/>
</dbReference>
<keyword evidence="2" id="KW-1185">Reference proteome</keyword>
<protein>
    <submittedName>
        <fullName evidence="1">Uncharacterized protein</fullName>
    </submittedName>
</protein>
<name>A0ABS6G828_9FIRM</name>
<sequence>MVMKLPFPDWILVTPIKVYTEIDGEDGVEEKLIFDDKCNFSEKSRTTLNEQRQVVELTGKAIFKGDIYPGQLIKGYIDLGGIKKTIYKSRKPRNPDGSIFSTELDLM</sequence>
<evidence type="ECO:0000313" key="1">
    <source>
        <dbReference type="EMBL" id="MBU5677773.1"/>
    </source>
</evidence>
<dbReference type="EMBL" id="JAHLQK010000006">
    <property type="protein sequence ID" value="MBU5677773.1"/>
    <property type="molecule type" value="Genomic_DNA"/>
</dbReference>
<accession>A0ABS6G828</accession>
<gene>
    <name evidence="1" type="ORF">KQI88_15245</name>
</gene>